<protein>
    <submittedName>
        <fullName evidence="2">Uncharacterized protein</fullName>
    </submittedName>
</protein>
<feature type="chain" id="PRO_5015474380" evidence="1">
    <location>
        <begin position="18"/>
        <end position="132"/>
    </location>
</feature>
<evidence type="ECO:0000313" key="3">
    <source>
        <dbReference type="Proteomes" id="UP000240883"/>
    </source>
</evidence>
<dbReference type="OrthoDB" id="3497702at2759"/>
<sequence>MKSFTSILALFAAAATAAPTPAQAPTTVNFRLDNDFSGAGASATIQANGVPVYFSNVFAGSALQNKDLLIIATSAQLTSIPQGVHCVLFNANEVLVGELNDRKTFLDIDGFAQKAVETDVSKFMFSCYVRDW</sequence>
<accession>A0A2T2P4G2</accession>
<name>A0A2T2P4G2_CORCC</name>
<proteinExistence type="predicted"/>
<dbReference type="Proteomes" id="UP000240883">
    <property type="component" value="Unassembled WGS sequence"/>
</dbReference>
<reference evidence="2 3" key="1">
    <citation type="journal article" date="2018" name="Front. Microbiol.">
        <title>Genome-Wide Analysis of Corynespora cassiicola Leaf Fall Disease Putative Effectors.</title>
        <authorList>
            <person name="Lopez D."/>
            <person name="Ribeiro S."/>
            <person name="Label P."/>
            <person name="Fumanal B."/>
            <person name="Venisse J.S."/>
            <person name="Kohler A."/>
            <person name="de Oliveira R.R."/>
            <person name="Labutti K."/>
            <person name="Lipzen A."/>
            <person name="Lail K."/>
            <person name="Bauer D."/>
            <person name="Ohm R.A."/>
            <person name="Barry K.W."/>
            <person name="Spatafora J."/>
            <person name="Grigoriev I.V."/>
            <person name="Martin F.M."/>
            <person name="Pujade-Renaud V."/>
        </authorList>
    </citation>
    <scope>NUCLEOTIDE SEQUENCE [LARGE SCALE GENOMIC DNA]</scope>
    <source>
        <strain evidence="2 3">Philippines</strain>
    </source>
</reference>
<dbReference type="AlphaFoldDB" id="A0A2T2P4G2"/>
<keyword evidence="1" id="KW-0732">Signal</keyword>
<evidence type="ECO:0000313" key="2">
    <source>
        <dbReference type="EMBL" id="PSN72416.1"/>
    </source>
</evidence>
<gene>
    <name evidence="2" type="ORF">BS50DRAFT_569909</name>
</gene>
<organism evidence="2 3">
    <name type="scientific">Corynespora cassiicola Philippines</name>
    <dbReference type="NCBI Taxonomy" id="1448308"/>
    <lineage>
        <taxon>Eukaryota</taxon>
        <taxon>Fungi</taxon>
        <taxon>Dikarya</taxon>
        <taxon>Ascomycota</taxon>
        <taxon>Pezizomycotina</taxon>
        <taxon>Dothideomycetes</taxon>
        <taxon>Pleosporomycetidae</taxon>
        <taxon>Pleosporales</taxon>
        <taxon>Corynesporascaceae</taxon>
        <taxon>Corynespora</taxon>
    </lineage>
</organism>
<keyword evidence="3" id="KW-1185">Reference proteome</keyword>
<feature type="signal peptide" evidence="1">
    <location>
        <begin position="1"/>
        <end position="17"/>
    </location>
</feature>
<dbReference type="EMBL" id="KZ678130">
    <property type="protein sequence ID" value="PSN72416.1"/>
    <property type="molecule type" value="Genomic_DNA"/>
</dbReference>
<evidence type="ECO:0000256" key="1">
    <source>
        <dbReference type="SAM" id="SignalP"/>
    </source>
</evidence>